<gene>
    <name evidence="1" type="ORF">BG015_004968</name>
</gene>
<reference evidence="1" key="1">
    <citation type="journal article" date="2020" name="Fungal Divers.">
        <title>Resolving the Mortierellaceae phylogeny through synthesis of multi-gene phylogenetics and phylogenomics.</title>
        <authorList>
            <person name="Vandepol N."/>
            <person name="Liber J."/>
            <person name="Desiro A."/>
            <person name="Na H."/>
            <person name="Kennedy M."/>
            <person name="Barry K."/>
            <person name="Grigoriev I.V."/>
            <person name="Miller A.N."/>
            <person name="O'Donnell K."/>
            <person name="Stajich J.E."/>
            <person name="Bonito G."/>
        </authorList>
    </citation>
    <scope>NUCLEOTIDE SEQUENCE</scope>
    <source>
        <strain evidence="1">NRRL 6426</strain>
    </source>
</reference>
<dbReference type="OrthoDB" id="2423084at2759"/>
<proteinExistence type="predicted"/>
<dbReference type="Gene3D" id="3.80.10.10">
    <property type="entry name" value="Ribonuclease Inhibitor"/>
    <property type="match status" value="1"/>
</dbReference>
<protein>
    <submittedName>
        <fullName evidence="1">Uncharacterized protein</fullName>
    </submittedName>
</protein>
<organism evidence="1 2">
    <name type="scientific">Linnemannia schmuckeri</name>
    <dbReference type="NCBI Taxonomy" id="64567"/>
    <lineage>
        <taxon>Eukaryota</taxon>
        <taxon>Fungi</taxon>
        <taxon>Fungi incertae sedis</taxon>
        <taxon>Mucoromycota</taxon>
        <taxon>Mortierellomycotina</taxon>
        <taxon>Mortierellomycetes</taxon>
        <taxon>Mortierellales</taxon>
        <taxon>Mortierellaceae</taxon>
        <taxon>Linnemannia</taxon>
    </lineage>
</organism>
<sequence>MYPNSVSVIKEVAPFVKRHCRHIRHIKARKEASDWYSWNPFDILDGVYSTLESFLVEYYDQGYDQISEDLVVASFQHHSVTLRDVRLSSCRGLSNAVIESILTTCAALERLEIRNRSNNCAVARLPEIVAHEWVCTGLKHLEMTVDWVNSRILLQRIYRRTTFNTLVQLLWIRIRNNGTFSKDFMNRSGRLSSWRS</sequence>
<dbReference type="AlphaFoldDB" id="A0A9P5S196"/>
<evidence type="ECO:0000313" key="2">
    <source>
        <dbReference type="Proteomes" id="UP000748756"/>
    </source>
</evidence>
<accession>A0A9P5S196</accession>
<name>A0A9P5S196_9FUNG</name>
<comment type="caution">
    <text evidence="1">The sequence shown here is derived from an EMBL/GenBank/DDBJ whole genome shotgun (WGS) entry which is preliminary data.</text>
</comment>
<dbReference type="Proteomes" id="UP000748756">
    <property type="component" value="Unassembled WGS sequence"/>
</dbReference>
<dbReference type="EMBL" id="JAAAUQ010000230">
    <property type="protein sequence ID" value="KAF9152631.1"/>
    <property type="molecule type" value="Genomic_DNA"/>
</dbReference>
<keyword evidence="2" id="KW-1185">Reference proteome</keyword>
<dbReference type="InterPro" id="IPR032675">
    <property type="entry name" value="LRR_dom_sf"/>
</dbReference>
<evidence type="ECO:0000313" key="1">
    <source>
        <dbReference type="EMBL" id="KAF9152631.1"/>
    </source>
</evidence>